<evidence type="ECO:0000256" key="5">
    <source>
        <dbReference type="ARBA" id="ARBA00023315"/>
    </source>
</evidence>
<keyword evidence="2" id="KW-0808">Transferase</keyword>
<dbReference type="STRING" id="1797725.A3A49_01725"/>
<comment type="caution">
    <text evidence="7">The sequence shown here is derived from an EMBL/GenBank/DDBJ whole genome shotgun (WGS) entry which is preliminary data.</text>
</comment>
<dbReference type="AlphaFoldDB" id="A0A1F5H402"/>
<evidence type="ECO:0000256" key="4">
    <source>
        <dbReference type="ARBA" id="ARBA00022984"/>
    </source>
</evidence>
<dbReference type="InterPro" id="IPR050644">
    <property type="entry name" value="PG_Glycine_Bridge_Synth"/>
</dbReference>
<dbReference type="InterPro" id="IPR003447">
    <property type="entry name" value="FEMABX"/>
</dbReference>
<keyword evidence="3" id="KW-0133">Cell shape</keyword>
<dbReference type="GO" id="GO:0008360">
    <property type="term" value="P:regulation of cell shape"/>
    <property type="evidence" value="ECO:0007669"/>
    <property type="project" value="UniProtKB-KW"/>
</dbReference>
<dbReference type="EMBL" id="MFBO01000001">
    <property type="protein sequence ID" value="OGD98902.1"/>
    <property type="molecule type" value="Genomic_DNA"/>
</dbReference>
<dbReference type="Proteomes" id="UP000176740">
    <property type="component" value="Unassembled WGS sequence"/>
</dbReference>
<sequence>MIVREVEENEKNLYNKTVNHIVQSWEWGEFRRKTGLDLVRMGHFEGQKLISAYQLTFHSVPFFPQTIGYFPKGPMPDKKMIETLKEVAKAKNAAYIKLEPNVILPTGQTVSNIQGNFKKLGLIVSNKSLFTKYNFLIDLTKSETQLLSAMHPKTRYNINLAQRYGVEVNESTDEIDFDIYLKLYFETTRRQKYFGHTPQYHKFVWQTLASTNMARVLIARYRNVPLVAWMLFNFKDTLYYPYGGSSVEHKEVMASNLIAWEAMRWGKKMGLKIFDMWGALAPDASERDPWYGFHRFKAGYGPVHVEYIGTYDLILKNALYKSLNFADRLRWTFLKMKRG</sequence>
<reference evidence="7 8" key="1">
    <citation type="journal article" date="2016" name="Nat. Commun.">
        <title>Thousands of microbial genomes shed light on interconnected biogeochemical processes in an aquifer system.</title>
        <authorList>
            <person name="Anantharaman K."/>
            <person name="Brown C.T."/>
            <person name="Hug L.A."/>
            <person name="Sharon I."/>
            <person name="Castelle C.J."/>
            <person name="Probst A.J."/>
            <person name="Thomas B.C."/>
            <person name="Singh A."/>
            <person name="Wilkins M.J."/>
            <person name="Karaoz U."/>
            <person name="Brodie E.L."/>
            <person name="Williams K.H."/>
            <person name="Hubbard S.S."/>
            <person name="Banfield J.F."/>
        </authorList>
    </citation>
    <scope>NUCLEOTIDE SEQUENCE [LARGE SCALE GENOMIC DNA]</scope>
</reference>
<evidence type="ECO:0000313" key="7">
    <source>
        <dbReference type="EMBL" id="OGD98902.1"/>
    </source>
</evidence>
<evidence type="ECO:0000256" key="3">
    <source>
        <dbReference type="ARBA" id="ARBA00022960"/>
    </source>
</evidence>
<dbReference type="GO" id="GO:0009252">
    <property type="term" value="P:peptidoglycan biosynthetic process"/>
    <property type="evidence" value="ECO:0007669"/>
    <property type="project" value="UniProtKB-KW"/>
</dbReference>
<dbReference type="Pfam" id="PF02388">
    <property type="entry name" value="FemAB"/>
    <property type="match status" value="2"/>
</dbReference>
<accession>A0A1F5H402</accession>
<gene>
    <name evidence="7" type="ORF">A3A49_01725</name>
</gene>
<dbReference type="GO" id="GO:0016755">
    <property type="term" value="F:aminoacyltransferase activity"/>
    <property type="evidence" value="ECO:0007669"/>
    <property type="project" value="InterPro"/>
</dbReference>
<keyword evidence="6" id="KW-0961">Cell wall biogenesis/degradation</keyword>
<dbReference type="SUPFAM" id="SSF55729">
    <property type="entry name" value="Acyl-CoA N-acyltransferases (Nat)"/>
    <property type="match status" value="2"/>
</dbReference>
<evidence type="ECO:0000256" key="2">
    <source>
        <dbReference type="ARBA" id="ARBA00022679"/>
    </source>
</evidence>
<protein>
    <recommendedName>
        <fullName evidence="9">BioF2-like acetyltransferase domain-containing protein</fullName>
    </recommendedName>
</protein>
<name>A0A1F5H402_9BACT</name>
<dbReference type="PANTHER" id="PTHR36174:SF1">
    <property type="entry name" value="LIPID II:GLYCINE GLYCYLTRANSFERASE"/>
    <property type="match status" value="1"/>
</dbReference>
<proteinExistence type="inferred from homology"/>
<dbReference type="InterPro" id="IPR016181">
    <property type="entry name" value="Acyl_CoA_acyltransferase"/>
</dbReference>
<dbReference type="PANTHER" id="PTHR36174">
    <property type="entry name" value="LIPID II:GLYCINE GLYCYLTRANSFERASE"/>
    <property type="match status" value="1"/>
</dbReference>
<evidence type="ECO:0008006" key="9">
    <source>
        <dbReference type="Google" id="ProtNLM"/>
    </source>
</evidence>
<organism evidence="7 8">
    <name type="scientific">Candidatus Curtissbacteria bacterium RIFCSPLOWO2_01_FULL_38_11b</name>
    <dbReference type="NCBI Taxonomy" id="1797725"/>
    <lineage>
        <taxon>Bacteria</taxon>
        <taxon>Candidatus Curtissiibacteriota</taxon>
    </lineage>
</organism>
<dbReference type="Gene3D" id="3.40.630.30">
    <property type="match status" value="2"/>
</dbReference>
<dbReference type="PROSITE" id="PS51191">
    <property type="entry name" value="FEMABX"/>
    <property type="match status" value="1"/>
</dbReference>
<comment type="similarity">
    <text evidence="1">Belongs to the FemABX family.</text>
</comment>
<dbReference type="GO" id="GO:0071555">
    <property type="term" value="P:cell wall organization"/>
    <property type="evidence" value="ECO:0007669"/>
    <property type="project" value="UniProtKB-KW"/>
</dbReference>
<evidence type="ECO:0000256" key="6">
    <source>
        <dbReference type="ARBA" id="ARBA00023316"/>
    </source>
</evidence>
<evidence type="ECO:0000256" key="1">
    <source>
        <dbReference type="ARBA" id="ARBA00009943"/>
    </source>
</evidence>
<keyword evidence="5" id="KW-0012">Acyltransferase</keyword>
<evidence type="ECO:0000313" key="8">
    <source>
        <dbReference type="Proteomes" id="UP000176740"/>
    </source>
</evidence>
<keyword evidence="4" id="KW-0573">Peptidoglycan synthesis</keyword>